<protein>
    <submittedName>
        <fullName evidence="12">Uncharacterized protein LOC115879025</fullName>
    </submittedName>
</protein>
<dbReference type="FunFam" id="2.60.40.10:FF:000032">
    <property type="entry name" value="palladin isoform X1"/>
    <property type="match status" value="1"/>
</dbReference>
<gene>
    <name evidence="12" type="primary">LOC115879025</name>
</gene>
<keyword evidence="7" id="KW-0175">Coiled coil</keyword>
<feature type="region of interest" description="Disordered" evidence="8">
    <location>
        <begin position="557"/>
        <end position="578"/>
    </location>
</feature>
<evidence type="ECO:0000256" key="5">
    <source>
        <dbReference type="ARBA" id="ARBA00023180"/>
    </source>
</evidence>
<dbReference type="InterPro" id="IPR032675">
    <property type="entry name" value="LRR_dom_sf"/>
</dbReference>
<feature type="coiled-coil region" evidence="7">
    <location>
        <begin position="702"/>
        <end position="729"/>
    </location>
</feature>
<evidence type="ECO:0000313" key="11">
    <source>
        <dbReference type="Proteomes" id="UP000504635"/>
    </source>
</evidence>
<keyword evidence="9" id="KW-1133">Transmembrane helix</keyword>
<evidence type="ECO:0000256" key="3">
    <source>
        <dbReference type="ARBA" id="ARBA00022737"/>
    </source>
</evidence>
<dbReference type="InterPro" id="IPR003599">
    <property type="entry name" value="Ig_sub"/>
</dbReference>
<dbReference type="FunFam" id="3.80.10.10:FF:000082">
    <property type="entry name" value="Leucine-rich repeat-containing 24"/>
    <property type="match status" value="1"/>
</dbReference>
<dbReference type="InParanoid" id="A0A6J2XJ61"/>
<feature type="compositionally biased region" description="Low complexity" evidence="8">
    <location>
        <begin position="610"/>
        <end position="622"/>
    </location>
</feature>
<feature type="region of interest" description="Disordered" evidence="8">
    <location>
        <begin position="450"/>
        <end position="494"/>
    </location>
</feature>
<dbReference type="InterPro" id="IPR013783">
    <property type="entry name" value="Ig-like_fold"/>
</dbReference>
<sequence length="796" mass="89394">MTHVTLYYTCAVMVSMLIPILAECPRLCECKWKSGKESVVCLNANLTVVPLHLDSGTQILDLTGNGIVTLRNEEFSKAGLLNLQKIYLAKCKLKTIERFTFKNLINLVELDLSYNVLSFVPSHAFDTIPEIRELKLNGNPIQKIANSAFSSTHDLIRLELSHCRINFIEQGAFLEQADKLEWLKLDSNRLTEIDVSVLQRLRNLHGLELAGNPWNCSCKLLNLREWMIRRNVPYDIPPTCQYPKRIFQRSWRVLELDEFACAPKIVPTEHKAKGVEGRNVTLTCNIDGVPNPTIKWSFRNRVIANLSGVAQWSGKKMYILNLRNNSSELTIYSAEMHDAGLYTCSAENKAGKSEAMVTLTMGKKIQESTISDKTLVVSVLLGLTVTFLCCAVAVYFASVRKKRILNWHSNECRRDDNYEKIEMKERASRNVNGGVARDGTGLVAVSRKNGDYSVVPGTDTDHEVDEEEESTLEITTPGTSADKRSNNGADSNRVNKAACTVEADNDNTRESRDNIKRTYNSTFGTYKISPAPSASVRLSPPSLSATYTATTSRQVPDVIGHSPFRNVSSRTQSERGSASDINELFCTLPRKRDLPKYRSSDSQSLLLPESRYGSESGSSSDSFARRMSIETRRFHDSNLTKHRGNRTSGGSLLNLSRDERCIDPTSTPLLDVKSLETRMRRKPSQSEFASPGNPYDCHAAQLEKFLEEYRVLQKQLTKMKETCDSLCQERTRGDESIVASSSANTGANLNNRIILPNTNQSIQDSVEFKHFENQLTKYLMTRSLSTRNFSSDILHN</sequence>
<dbReference type="AlphaFoldDB" id="A0A6J2XJ61"/>
<dbReference type="PROSITE" id="PS50835">
    <property type="entry name" value="IG_LIKE"/>
    <property type="match status" value="1"/>
</dbReference>
<dbReference type="KEGG" id="soy:115879025"/>
<evidence type="ECO:0000256" key="7">
    <source>
        <dbReference type="SAM" id="Coils"/>
    </source>
</evidence>
<evidence type="ECO:0000313" key="12">
    <source>
        <dbReference type="RefSeq" id="XP_030751513.1"/>
    </source>
</evidence>
<dbReference type="RefSeq" id="XP_030751513.1">
    <property type="nucleotide sequence ID" value="XM_030895653.1"/>
</dbReference>
<dbReference type="SUPFAM" id="SSF48726">
    <property type="entry name" value="Immunoglobulin"/>
    <property type="match status" value="1"/>
</dbReference>
<keyword evidence="11" id="KW-1185">Reference proteome</keyword>
<evidence type="ECO:0000259" key="10">
    <source>
        <dbReference type="PROSITE" id="PS50835"/>
    </source>
</evidence>
<dbReference type="SMART" id="SM00369">
    <property type="entry name" value="LRR_TYP"/>
    <property type="match status" value="4"/>
</dbReference>
<dbReference type="PANTHER" id="PTHR24366:SF140">
    <property type="entry name" value="IP22191P"/>
    <property type="match status" value="1"/>
</dbReference>
<feature type="region of interest" description="Disordered" evidence="8">
    <location>
        <begin position="595"/>
        <end position="624"/>
    </location>
</feature>
<evidence type="ECO:0000256" key="8">
    <source>
        <dbReference type="SAM" id="MobiDB-lite"/>
    </source>
</evidence>
<dbReference type="InterPro" id="IPR003598">
    <property type="entry name" value="Ig_sub2"/>
</dbReference>
<dbReference type="InterPro" id="IPR003591">
    <property type="entry name" value="Leu-rich_rpt_typical-subtyp"/>
</dbReference>
<feature type="domain" description="Ig-like" evidence="10">
    <location>
        <begin position="263"/>
        <end position="360"/>
    </location>
</feature>
<dbReference type="PANTHER" id="PTHR24366">
    <property type="entry name" value="IG(IMMUNOGLOBULIN) AND LRR(LEUCINE RICH REPEAT) DOMAINS"/>
    <property type="match status" value="1"/>
</dbReference>
<reference evidence="12" key="1">
    <citation type="submission" date="2025-08" db="UniProtKB">
        <authorList>
            <consortium name="RefSeq"/>
        </authorList>
    </citation>
    <scope>IDENTIFICATION</scope>
    <source>
        <tissue evidence="12">Gonads</tissue>
    </source>
</reference>
<feature type="transmembrane region" description="Helical" evidence="9">
    <location>
        <begin position="6"/>
        <end position="24"/>
    </location>
</feature>
<dbReference type="Gene3D" id="2.60.40.10">
    <property type="entry name" value="Immunoglobulins"/>
    <property type="match status" value="1"/>
</dbReference>
<dbReference type="Gene3D" id="3.80.10.10">
    <property type="entry name" value="Ribonuclease Inhibitor"/>
    <property type="match status" value="2"/>
</dbReference>
<dbReference type="InterPro" id="IPR007110">
    <property type="entry name" value="Ig-like_dom"/>
</dbReference>
<keyword evidence="1" id="KW-0433">Leucine-rich repeat</keyword>
<keyword evidence="9" id="KW-0812">Transmembrane</keyword>
<proteinExistence type="predicted"/>
<dbReference type="InterPro" id="IPR036179">
    <property type="entry name" value="Ig-like_dom_sf"/>
</dbReference>
<keyword evidence="5" id="KW-0325">Glycoprotein</keyword>
<evidence type="ECO:0000256" key="2">
    <source>
        <dbReference type="ARBA" id="ARBA00022729"/>
    </source>
</evidence>
<evidence type="ECO:0000256" key="1">
    <source>
        <dbReference type="ARBA" id="ARBA00022614"/>
    </source>
</evidence>
<dbReference type="SMART" id="SM00082">
    <property type="entry name" value="LRRCT"/>
    <property type="match status" value="1"/>
</dbReference>
<dbReference type="SMART" id="SM00409">
    <property type="entry name" value="IG"/>
    <property type="match status" value="1"/>
</dbReference>
<name>A0A6J2XJ61_SITOR</name>
<keyword evidence="6" id="KW-0393">Immunoglobulin domain</keyword>
<dbReference type="OrthoDB" id="643377at2759"/>
<evidence type="ECO:0000256" key="9">
    <source>
        <dbReference type="SAM" id="Phobius"/>
    </source>
</evidence>
<dbReference type="InterPro" id="IPR013098">
    <property type="entry name" value="Ig_I-set"/>
</dbReference>
<feature type="compositionally biased region" description="Acidic residues" evidence="8">
    <location>
        <begin position="462"/>
        <end position="471"/>
    </location>
</feature>
<dbReference type="SMART" id="SM00408">
    <property type="entry name" value="IGc2"/>
    <property type="match status" value="1"/>
</dbReference>
<dbReference type="InterPro" id="IPR001611">
    <property type="entry name" value="Leu-rich_rpt"/>
</dbReference>
<keyword evidence="9" id="KW-0472">Membrane</keyword>
<dbReference type="GeneID" id="115879025"/>
<keyword evidence="2" id="KW-0732">Signal</keyword>
<accession>A0A6J2XJ61</accession>
<dbReference type="Pfam" id="PF13855">
    <property type="entry name" value="LRR_8"/>
    <property type="match status" value="1"/>
</dbReference>
<dbReference type="Proteomes" id="UP000504635">
    <property type="component" value="Unplaced"/>
</dbReference>
<dbReference type="FunCoup" id="A0A6J2XJ61">
    <property type="interactions" value="93"/>
</dbReference>
<keyword evidence="4" id="KW-1015">Disulfide bond</keyword>
<organism evidence="11 12">
    <name type="scientific">Sitophilus oryzae</name>
    <name type="common">Rice weevil</name>
    <name type="synonym">Curculio oryzae</name>
    <dbReference type="NCBI Taxonomy" id="7048"/>
    <lineage>
        <taxon>Eukaryota</taxon>
        <taxon>Metazoa</taxon>
        <taxon>Ecdysozoa</taxon>
        <taxon>Arthropoda</taxon>
        <taxon>Hexapoda</taxon>
        <taxon>Insecta</taxon>
        <taxon>Pterygota</taxon>
        <taxon>Neoptera</taxon>
        <taxon>Endopterygota</taxon>
        <taxon>Coleoptera</taxon>
        <taxon>Polyphaga</taxon>
        <taxon>Cucujiformia</taxon>
        <taxon>Curculionidae</taxon>
        <taxon>Dryophthorinae</taxon>
        <taxon>Sitophilus</taxon>
    </lineage>
</organism>
<feature type="transmembrane region" description="Helical" evidence="9">
    <location>
        <begin position="374"/>
        <end position="396"/>
    </location>
</feature>
<feature type="compositionally biased region" description="Polar residues" evidence="8">
    <location>
        <begin position="565"/>
        <end position="578"/>
    </location>
</feature>
<keyword evidence="3" id="KW-0677">Repeat</keyword>
<dbReference type="SUPFAM" id="SSF52058">
    <property type="entry name" value="L domain-like"/>
    <property type="match status" value="1"/>
</dbReference>
<evidence type="ECO:0000256" key="6">
    <source>
        <dbReference type="ARBA" id="ARBA00023319"/>
    </source>
</evidence>
<dbReference type="GO" id="GO:0071944">
    <property type="term" value="C:cell periphery"/>
    <property type="evidence" value="ECO:0007669"/>
    <property type="project" value="UniProtKB-ARBA"/>
</dbReference>
<dbReference type="InterPro" id="IPR000483">
    <property type="entry name" value="Cys-rich_flank_reg_C"/>
</dbReference>
<dbReference type="Pfam" id="PF07679">
    <property type="entry name" value="I-set"/>
    <property type="match status" value="1"/>
</dbReference>
<evidence type="ECO:0000256" key="4">
    <source>
        <dbReference type="ARBA" id="ARBA00023157"/>
    </source>
</evidence>